<gene>
    <name evidence="1" type="ORF">CCR75_004334</name>
</gene>
<protein>
    <submittedName>
        <fullName evidence="1">Uncharacterized protein</fullName>
    </submittedName>
</protein>
<dbReference type="AlphaFoldDB" id="A0A976FKW8"/>
<dbReference type="OrthoDB" id="45007at2759"/>
<proteinExistence type="predicted"/>
<dbReference type="GeneID" id="94348091"/>
<accession>A0A976FKW8</accession>
<comment type="caution">
    <text evidence="1">The sequence shown here is derived from an EMBL/GenBank/DDBJ whole genome shotgun (WGS) entry which is preliminary data.</text>
</comment>
<dbReference type="RefSeq" id="XP_067818191.1">
    <property type="nucleotide sequence ID" value="XM_067962420.1"/>
</dbReference>
<dbReference type="Proteomes" id="UP000294530">
    <property type="component" value="Unassembled WGS sequence"/>
</dbReference>
<name>A0A976FKW8_BRELC</name>
<dbReference type="KEGG" id="blac:94348091"/>
<reference evidence="1 2" key="1">
    <citation type="journal article" date="2021" name="Genome Biol.">
        <title>AFLAP: assembly-free linkage analysis pipeline using k-mers from genome sequencing data.</title>
        <authorList>
            <person name="Fletcher K."/>
            <person name="Zhang L."/>
            <person name="Gil J."/>
            <person name="Han R."/>
            <person name="Cavanaugh K."/>
            <person name="Michelmore R."/>
        </authorList>
    </citation>
    <scope>NUCLEOTIDE SEQUENCE [LARGE SCALE GENOMIC DNA]</scope>
    <source>
        <strain evidence="1 2">SF5</strain>
    </source>
</reference>
<evidence type="ECO:0000313" key="1">
    <source>
        <dbReference type="EMBL" id="TDH68692.1"/>
    </source>
</evidence>
<sequence length="79" mass="9058">MCHVFGDRCIESFSGKTMAPLHRMVGSGVYEVDDAELFCSQMCEQGLLEHDDGRVYIHNSTIMHFDNLFDAERRVDNET</sequence>
<dbReference type="EMBL" id="SHOA02000016">
    <property type="protein sequence ID" value="TDH68692.1"/>
    <property type="molecule type" value="Genomic_DNA"/>
</dbReference>
<evidence type="ECO:0000313" key="2">
    <source>
        <dbReference type="Proteomes" id="UP000294530"/>
    </source>
</evidence>
<keyword evidence="2" id="KW-1185">Reference proteome</keyword>
<organism evidence="1 2">
    <name type="scientific">Bremia lactucae</name>
    <name type="common">Lettuce downy mildew</name>
    <dbReference type="NCBI Taxonomy" id="4779"/>
    <lineage>
        <taxon>Eukaryota</taxon>
        <taxon>Sar</taxon>
        <taxon>Stramenopiles</taxon>
        <taxon>Oomycota</taxon>
        <taxon>Peronosporomycetes</taxon>
        <taxon>Peronosporales</taxon>
        <taxon>Peronosporaceae</taxon>
        <taxon>Bremia</taxon>
    </lineage>
</organism>